<gene>
    <name evidence="1" type="ORF">GWI33_009904</name>
</gene>
<dbReference type="EMBL" id="JAACXV010005915">
    <property type="protein sequence ID" value="KAF7276702.1"/>
    <property type="molecule type" value="Genomic_DNA"/>
</dbReference>
<sequence>MSLKIQIVALIAA</sequence>
<evidence type="ECO:0000313" key="1">
    <source>
        <dbReference type="EMBL" id="KAF7276702.1"/>
    </source>
</evidence>
<feature type="non-terminal residue" evidence="1">
    <location>
        <position position="1"/>
    </location>
</feature>
<organism evidence="1 2">
    <name type="scientific">Rhynchophorus ferrugineus</name>
    <name type="common">Red palm weevil</name>
    <name type="synonym">Curculio ferrugineus</name>
    <dbReference type="NCBI Taxonomy" id="354439"/>
    <lineage>
        <taxon>Eukaryota</taxon>
        <taxon>Metazoa</taxon>
        <taxon>Ecdysozoa</taxon>
        <taxon>Arthropoda</taxon>
        <taxon>Hexapoda</taxon>
        <taxon>Insecta</taxon>
        <taxon>Pterygota</taxon>
        <taxon>Neoptera</taxon>
        <taxon>Endopterygota</taxon>
        <taxon>Coleoptera</taxon>
        <taxon>Polyphaga</taxon>
        <taxon>Cucujiformia</taxon>
        <taxon>Curculionidae</taxon>
        <taxon>Dryophthorinae</taxon>
        <taxon>Rhynchophorus</taxon>
    </lineage>
</organism>
<protein>
    <submittedName>
        <fullName evidence="1">Uncharacterized protein</fullName>
    </submittedName>
</protein>
<evidence type="ECO:0000313" key="2">
    <source>
        <dbReference type="Proteomes" id="UP000625711"/>
    </source>
</evidence>
<keyword evidence="2" id="KW-1185">Reference proteome</keyword>
<proteinExistence type="predicted"/>
<accession>A0A834IMH0</accession>
<reference evidence="1" key="1">
    <citation type="submission" date="2020-08" db="EMBL/GenBank/DDBJ databases">
        <title>Genome sequencing and assembly of the red palm weevil Rhynchophorus ferrugineus.</title>
        <authorList>
            <person name="Dias G.B."/>
            <person name="Bergman C.M."/>
            <person name="Manee M."/>
        </authorList>
    </citation>
    <scope>NUCLEOTIDE SEQUENCE</scope>
    <source>
        <strain evidence="1">AA-2017</strain>
        <tissue evidence="1">Whole larva</tissue>
    </source>
</reference>
<dbReference type="Proteomes" id="UP000625711">
    <property type="component" value="Unassembled WGS sequence"/>
</dbReference>
<name>A0A834IMH0_RHYFE</name>
<comment type="caution">
    <text evidence="1">The sequence shown here is derived from an EMBL/GenBank/DDBJ whole genome shotgun (WGS) entry which is preliminary data.</text>
</comment>